<keyword evidence="3" id="KW-1280">Immunoglobulin</keyword>
<dbReference type="PANTHER" id="PTHR23266">
    <property type="entry name" value="IMMUNOGLOBULIN HEAVY CHAIN"/>
    <property type="match status" value="1"/>
</dbReference>
<dbReference type="GO" id="GO:0005576">
    <property type="term" value="C:extracellular region"/>
    <property type="evidence" value="ECO:0007669"/>
    <property type="project" value="UniProtKB-ARBA"/>
</dbReference>
<protein>
    <recommendedName>
        <fullName evidence="4">Ig-like domain-containing protein</fullName>
    </recommendedName>
</protein>
<evidence type="ECO:0000256" key="1">
    <source>
        <dbReference type="ARBA" id="ARBA00022859"/>
    </source>
</evidence>
<dbReference type="InterPro" id="IPR013783">
    <property type="entry name" value="Ig-like_fold"/>
</dbReference>
<organism evidence="5 6">
    <name type="scientific">Laticauda laticaudata</name>
    <name type="common">Blue-ringed sea krait</name>
    <name type="synonym">Blue-lipped sea krait</name>
    <dbReference type="NCBI Taxonomy" id="8630"/>
    <lineage>
        <taxon>Eukaryota</taxon>
        <taxon>Metazoa</taxon>
        <taxon>Chordata</taxon>
        <taxon>Craniata</taxon>
        <taxon>Vertebrata</taxon>
        <taxon>Euteleostomi</taxon>
        <taxon>Lepidosauria</taxon>
        <taxon>Squamata</taxon>
        <taxon>Bifurcata</taxon>
        <taxon>Unidentata</taxon>
        <taxon>Episquamata</taxon>
        <taxon>Toxicofera</taxon>
        <taxon>Serpentes</taxon>
        <taxon>Colubroidea</taxon>
        <taxon>Elapidae</taxon>
        <taxon>Laticaudinae</taxon>
        <taxon>Laticauda</taxon>
    </lineage>
</organism>
<reference evidence="5" key="2">
    <citation type="submission" date="2025-09" db="UniProtKB">
        <authorList>
            <consortium name="Ensembl"/>
        </authorList>
    </citation>
    <scope>IDENTIFICATION</scope>
</reference>
<evidence type="ECO:0000256" key="2">
    <source>
        <dbReference type="ARBA" id="ARBA00023130"/>
    </source>
</evidence>
<dbReference type="InterPro" id="IPR013106">
    <property type="entry name" value="Ig_V-set"/>
</dbReference>
<keyword evidence="1" id="KW-0391">Immunity</keyword>
<evidence type="ECO:0000259" key="4">
    <source>
        <dbReference type="PROSITE" id="PS50835"/>
    </source>
</evidence>
<dbReference type="GO" id="GO:0002250">
    <property type="term" value="P:adaptive immune response"/>
    <property type="evidence" value="ECO:0007669"/>
    <property type="project" value="UniProtKB-KW"/>
</dbReference>
<dbReference type="InterPro" id="IPR050199">
    <property type="entry name" value="IgHV"/>
</dbReference>
<evidence type="ECO:0000313" key="5">
    <source>
        <dbReference type="Ensembl" id="ENSLLTP00000014594.1"/>
    </source>
</evidence>
<evidence type="ECO:0000313" key="6">
    <source>
        <dbReference type="Proteomes" id="UP000694406"/>
    </source>
</evidence>
<name>A0A8C5SA60_LATLA</name>
<dbReference type="InterPro" id="IPR007110">
    <property type="entry name" value="Ig-like_dom"/>
</dbReference>
<dbReference type="SUPFAM" id="SSF48726">
    <property type="entry name" value="Immunoglobulin"/>
    <property type="match status" value="1"/>
</dbReference>
<dbReference type="Ensembl" id="ENSLLTT00000015168.1">
    <property type="protein sequence ID" value="ENSLLTP00000014594.1"/>
    <property type="gene ID" value="ENSLLTG00000011196.1"/>
</dbReference>
<sequence>LEGAKMWLRVQSQVQLVEPKESLLLSCHASGSTFRGLEWVAYISPSPGNIHYSDKVKGCFNISRDRAKSQLYLQMNSLKPEDTAVYYCARETGRGSESDARQEPSFLQSSLSTCVSLKFWWSLGSKIMSWWSLRSKRLVTCGLVRTSRSLGVGIKKVCCKKIKNSKNTS</sequence>
<keyword evidence="6" id="KW-1185">Reference proteome</keyword>
<dbReference type="GeneTree" id="ENSGT01050000244936"/>
<dbReference type="SMART" id="SM00406">
    <property type="entry name" value="IGv"/>
    <property type="match status" value="1"/>
</dbReference>
<dbReference type="GO" id="GO:0019814">
    <property type="term" value="C:immunoglobulin complex"/>
    <property type="evidence" value="ECO:0007669"/>
    <property type="project" value="UniProtKB-KW"/>
</dbReference>
<dbReference type="SMART" id="SM00409">
    <property type="entry name" value="IG"/>
    <property type="match status" value="1"/>
</dbReference>
<dbReference type="Proteomes" id="UP000694406">
    <property type="component" value="Unplaced"/>
</dbReference>
<dbReference type="InterPro" id="IPR036179">
    <property type="entry name" value="Ig-like_dom_sf"/>
</dbReference>
<feature type="domain" description="Ig-like" evidence="4">
    <location>
        <begin position="1"/>
        <end position="105"/>
    </location>
</feature>
<accession>A0A8C5SA60</accession>
<dbReference type="PROSITE" id="PS50835">
    <property type="entry name" value="IG_LIKE"/>
    <property type="match status" value="1"/>
</dbReference>
<proteinExistence type="predicted"/>
<evidence type="ECO:0000256" key="3">
    <source>
        <dbReference type="ARBA" id="ARBA00043265"/>
    </source>
</evidence>
<dbReference type="AlphaFoldDB" id="A0A8C5SA60"/>
<dbReference type="InterPro" id="IPR003599">
    <property type="entry name" value="Ig_sub"/>
</dbReference>
<dbReference type="Gene3D" id="2.60.40.10">
    <property type="entry name" value="Immunoglobulins"/>
    <property type="match status" value="1"/>
</dbReference>
<reference evidence="5" key="1">
    <citation type="submission" date="2025-08" db="UniProtKB">
        <authorList>
            <consortium name="Ensembl"/>
        </authorList>
    </citation>
    <scope>IDENTIFICATION</scope>
</reference>
<keyword evidence="2" id="KW-1064">Adaptive immunity</keyword>